<evidence type="ECO:0000256" key="2">
    <source>
        <dbReference type="ARBA" id="ARBA00022679"/>
    </source>
</evidence>
<dbReference type="Pfam" id="PF04488">
    <property type="entry name" value="Gly_transf_sug"/>
    <property type="match status" value="1"/>
</dbReference>
<feature type="transmembrane region" description="Helical" evidence="4">
    <location>
        <begin position="48"/>
        <end position="68"/>
    </location>
</feature>
<evidence type="ECO:0000256" key="4">
    <source>
        <dbReference type="SAM" id="Phobius"/>
    </source>
</evidence>
<proteinExistence type="inferred from homology"/>
<evidence type="ECO:0000313" key="6">
    <source>
        <dbReference type="Proteomes" id="UP000054097"/>
    </source>
</evidence>
<name>A0A0C2XXT8_SERVB</name>
<dbReference type="AlphaFoldDB" id="A0A0C2XXT8"/>
<accession>A0A0C2XXT8</accession>
<dbReference type="GO" id="GO:0051999">
    <property type="term" value="P:mannosyl-inositol phosphorylceramide biosynthetic process"/>
    <property type="evidence" value="ECO:0007669"/>
    <property type="project" value="TreeGrafter"/>
</dbReference>
<dbReference type="PANTHER" id="PTHR32385">
    <property type="entry name" value="MANNOSYL PHOSPHORYLINOSITOL CERAMIDE SYNTHASE"/>
    <property type="match status" value="1"/>
</dbReference>
<dbReference type="HOGENOM" id="CLU_051866_1_0_1"/>
<dbReference type="InterPro" id="IPR007577">
    <property type="entry name" value="GlycoTrfase_DXD_sugar-bd_CS"/>
</dbReference>
<feature type="compositionally biased region" description="Polar residues" evidence="3">
    <location>
        <begin position="1"/>
        <end position="14"/>
    </location>
</feature>
<dbReference type="GO" id="GO:0016020">
    <property type="term" value="C:membrane"/>
    <property type="evidence" value="ECO:0007669"/>
    <property type="project" value="GOC"/>
</dbReference>
<dbReference type="PANTHER" id="PTHR32385:SF23">
    <property type="entry name" value="NUCLEOTIDE-DIPHOSPHO-SUGAR TRANSFERASE"/>
    <property type="match status" value="1"/>
</dbReference>
<dbReference type="InterPro" id="IPR029044">
    <property type="entry name" value="Nucleotide-diphossugar_trans"/>
</dbReference>
<keyword evidence="4" id="KW-1133">Transmembrane helix</keyword>
<protein>
    <submittedName>
        <fullName evidence="5">Glycosyltransferase family 32 protein</fullName>
    </submittedName>
</protein>
<keyword evidence="2 5" id="KW-0808">Transferase</keyword>
<gene>
    <name evidence="5" type="ORF">M408DRAFT_326324</name>
</gene>
<reference evidence="5 6" key="1">
    <citation type="submission" date="2014-04" db="EMBL/GenBank/DDBJ databases">
        <authorList>
            <consortium name="DOE Joint Genome Institute"/>
            <person name="Kuo A."/>
            <person name="Zuccaro A."/>
            <person name="Kohler A."/>
            <person name="Nagy L.G."/>
            <person name="Floudas D."/>
            <person name="Copeland A."/>
            <person name="Barry K.W."/>
            <person name="Cichocki N."/>
            <person name="Veneault-Fourrey C."/>
            <person name="LaButti K."/>
            <person name="Lindquist E.A."/>
            <person name="Lipzen A."/>
            <person name="Lundell T."/>
            <person name="Morin E."/>
            <person name="Murat C."/>
            <person name="Sun H."/>
            <person name="Tunlid A."/>
            <person name="Henrissat B."/>
            <person name="Grigoriev I.V."/>
            <person name="Hibbett D.S."/>
            <person name="Martin F."/>
            <person name="Nordberg H.P."/>
            <person name="Cantor M.N."/>
            <person name="Hua S.X."/>
        </authorList>
    </citation>
    <scope>NUCLEOTIDE SEQUENCE [LARGE SCALE GENOMIC DNA]</scope>
    <source>
        <strain evidence="5 6">MAFF 305830</strain>
    </source>
</reference>
<keyword evidence="4" id="KW-0812">Transmembrane</keyword>
<dbReference type="OrthoDB" id="3647at2759"/>
<keyword evidence="6" id="KW-1185">Reference proteome</keyword>
<dbReference type="SUPFAM" id="SSF53448">
    <property type="entry name" value="Nucleotide-diphospho-sugar transferases"/>
    <property type="match status" value="1"/>
</dbReference>
<dbReference type="Proteomes" id="UP000054097">
    <property type="component" value="Unassembled WGS sequence"/>
</dbReference>
<keyword evidence="4" id="KW-0472">Membrane</keyword>
<dbReference type="EMBL" id="KN824278">
    <property type="protein sequence ID" value="KIM33667.1"/>
    <property type="molecule type" value="Genomic_DNA"/>
</dbReference>
<evidence type="ECO:0000313" key="5">
    <source>
        <dbReference type="EMBL" id="KIM33667.1"/>
    </source>
</evidence>
<dbReference type="InterPro" id="IPR051706">
    <property type="entry name" value="Glycosyltransferase_domain"/>
</dbReference>
<dbReference type="GO" id="GO:0000030">
    <property type="term" value="F:mannosyltransferase activity"/>
    <property type="evidence" value="ECO:0007669"/>
    <property type="project" value="TreeGrafter"/>
</dbReference>
<reference evidence="6" key="2">
    <citation type="submission" date="2015-01" db="EMBL/GenBank/DDBJ databases">
        <title>Evolutionary Origins and Diversification of the Mycorrhizal Mutualists.</title>
        <authorList>
            <consortium name="DOE Joint Genome Institute"/>
            <consortium name="Mycorrhizal Genomics Consortium"/>
            <person name="Kohler A."/>
            <person name="Kuo A."/>
            <person name="Nagy L.G."/>
            <person name="Floudas D."/>
            <person name="Copeland A."/>
            <person name="Barry K.W."/>
            <person name="Cichocki N."/>
            <person name="Veneault-Fourrey C."/>
            <person name="LaButti K."/>
            <person name="Lindquist E.A."/>
            <person name="Lipzen A."/>
            <person name="Lundell T."/>
            <person name="Morin E."/>
            <person name="Murat C."/>
            <person name="Riley R."/>
            <person name="Ohm R."/>
            <person name="Sun H."/>
            <person name="Tunlid A."/>
            <person name="Henrissat B."/>
            <person name="Grigoriev I.V."/>
            <person name="Hibbett D.S."/>
            <person name="Martin F."/>
        </authorList>
    </citation>
    <scope>NUCLEOTIDE SEQUENCE [LARGE SCALE GENOMIC DNA]</scope>
    <source>
        <strain evidence="6">MAFF 305830</strain>
    </source>
</reference>
<feature type="region of interest" description="Disordered" evidence="3">
    <location>
        <begin position="1"/>
        <end position="26"/>
    </location>
</feature>
<dbReference type="Gene3D" id="3.90.550.20">
    <property type="match status" value="1"/>
</dbReference>
<comment type="similarity">
    <text evidence="1">Belongs to the glycosyltransferase 32 family.</text>
</comment>
<evidence type="ECO:0000256" key="1">
    <source>
        <dbReference type="ARBA" id="ARBA00009003"/>
    </source>
</evidence>
<sequence>MPATSFLRSRSTSPIGDDSDDEKLSRRYSRRESAEWFRPSGRIFRSRSILLAVIASALFGVFVTMGPLKSTYEHGKCQAAIYISGIPKVQPGASNATSSRPEYASYMEGESQWAKAIHPDELMEKLERGETIEAKLIHQSWKTRNDVPPNFEDWGRQWRKLHGPDWKYVLWTDEDNLKLVQKFYPEFLQTYQNLPREIYRADMVRNMYMHRFGGLYADLDLIPLSSITEHLPVFNSSIPAPMRIAYVGRMSKETFEHSIPNAFMASTSAGHPFWLRPLSFVQDNISDSNYNRQPEELTGPVALRRCVSDWQDQVDERNGAGQYDEVRVIEGGKIYPFTWNDSPLSAQCICWPRNPTFDSQRCHQLYPNAWTITYWTHTWG</sequence>
<organism evidence="5 6">
    <name type="scientific">Serendipita vermifera MAFF 305830</name>
    <dbReference type="NCBI Taxonomy" id="933852"/>
    <lineage>
        <taxon>Eukaryota</taxon>
        <taxon>Fungi</taxon>
        <taxon>Dikarya</taxon>
        <taxon>Basidiomycota</taxon>
        <taxon>Agaricomycotina</taxon>
        <taxon>Agaricomycetes</taxon>
        <taxon>Sebacinales</taxon>
        <taxon>Serendipitaceae</taxon>
        <taxon>Serendipita</taxon>
    </lineage>
</organism>
<evidence type="ECO:0000256" key="3">
    <source>
        <dbReference type="SAM" id="MobiDB-lite"/>
    </source>
</evidence>